<dbReference type="AlphaFoldDB" id="A0A1F6TGQ3"/>
<reference evidence="2 3" key="1">
    <citation type="journal article" date="2016" name="Nat. Commun.">
        <title>Thousands of microbial genomes shed light on interconnected biogeochemical processes in an aquifer system.</title>
        <authorList>
            <person name="Anantharaman K."/>
            <person name="Brown C.T."/>
            <person name="Hug L.A."/>
            <person name="Sharon I."/>
            <person name="Castelle C.J."/>
            <person name="Probst A.J."/>
            <person name="Thomas B.C."/>
            <person name="Singh A."/>
            <person name="Wilkins M.J."/>
            <person name="Karaoz U."/>
            <person name="Brodie E.L."/>
            <person name="Williams K.H."/>
            <person name="Hubbard S.S."/>
            <person name="Banfield J.F."/>
        </authorList>
    </citation>
    <scope>NUCLEOTIDE SEQUENCE [LARGE SCALE GENOMIC DNA]</scope>
</reference>
<feature type="compositionally biased region" description="Polar residues" evidence="1">
    <location>
        <begin position="1"/>
        <end position="17"/>
    </location>
</feature>
<dbReference type="Proteomes" id="UP000179344">
    <property type="component" value="Unassembled WGS sequence"/>
</dbReference>
<accession>A0A1F6TGQ3</accession>
<dbReference type="InterPro" id="IPR021327">
    <property type="entry name" value="DUF2934"/>
</dbReference>
<feature type="compositionally biased region" description="Basic and acidic residues" evidence="1">
    <location>
        <begin position="39"/>
        <end position="51"/>
    </location>
</feature>
<evidence type="ECO:0000313" key="3">
    <source>
        <dbReference type="Proteomes" id="UP000179344"/>
    </source>
</evidence>
<evidence type="ECO:0000313" key="2">
    <source>
        <dbReference type="EMBL" id="OGI44301.1"/>
    </source>
</evidence>
<protein>
    <recommendedName>
        <fullName evidence="4">DUF2934 domain-containing protein</fullName>
    </recommendedName>
</protein>
<dbReference type="EMBL" id="MFST01000055">
    <property type="protein sequence ID" value="OGI44301.1"/>
    <property type="molecule type" value="Genomic_DNA"/>
</dbReference>
<evidence type="ECO:0000256" key="1">
    <source>
        <dbReference type="SAM" id="MobiDB-lite"/>
    </source>
</evidence>
<evidence type="ECO:0008006" key="4">
    <source>
        <dbReference type="Google" id="ProtNLM"/>
    </source>
</evidence>
<name>A0A1F6TGQ3_9PROT</name>
<feature type="region of interest" description="Disordered" evidence="1">
    <location>
        <begin position="1"/>
        <end position="51"/>
    </location>
</feature>
<sequence length="92" mass="10037">MLLTEDSTMTERNTVSTERVPASGRTAPGSATKAARRAGGGERRAPASAEERERMIAVEAYYHAERRGFAPGHELEDWCEAEAAIDRQLDCG</sequence>
<proteinExistence type="predicted"/>
<comment type="caution">
    <text evidence="2">The sequence shown here is derived from an EMBL/GenBank/DDBJ whole genome shotgun (WGS) entry which is preliminary data.</text>
</comment>
<organism evidence="2 3">
    <name type="scientific">Candidatus Muproteobacteria bacterium RBG_16_65_31</name>
    <dbReference type="NCBI Taxonomy" id="1817759"/>
    <lineage>
        <taxon>Bacteria</taxon>
        <taxon>Pseudomonadati</taxon>
        <taxon>Pseudomonadota</taxon>
        <taxon>Candidatus Muproteobacteria</taxon>
    </lineage>
</organism>
<dbReference type="Pfam" id="PF11154">
    <property type="entry name" value="DUF2934"/>
    <property type="match status" value="1"/>
</dbReference>
<gene>
    <name evidence="2" type="ORF">A2V92_06360</name>
</gene>